<organism evidence="2 3">
    <name type="scientific">Cronartium quercuum f. sp. fusiforme G11</name>
    <dbReference type="NCBI Taxonomy" id="708437"/>
    <lineage>
        <taxon>Eukaryota</taxon>
        <taxon>Fungi</taxon>
        <taxon>Dikarya</taxon>
        <taxon>Basidiomycota</taxon>
        <taxon>Pucciniomycotina</taxon>
        <taxon>Pucciniomycetes</taxon>
        <taxon>Pucciniales</taxon>
        <taxon>Coleosporiaceae</taxon>
        <taxon>Cronartium</taxon>
    </lineage>
</organism>
<keyword evidence="3" id="KW-1185">Reference proteome</keyword>
<proteinExistence type="predicted"/>
<dbReference type="AlphaFoldDB" id="A0A9P6NET2"/>
<name>A0A9P6NET2_9BASI</name>
<feature type="non-terminal residue" evidence="2">
    <location>
        <position position="1"/>
    </location>
</feature>
<evidence type="ECO:0000313" key="3">
    <source>
        <dbReference type="Proteomes" id="UP000886653"/>
    </source>
</evidence>
<feature type="region of interest" description="Disordered" evidence="1">
    <location>
        <begin position="14"/>
        <end position="104"/>
    </location>
</feature>
<feature type="non-terminal residue" evidence="2">
    <location>
        <position position="104"/>
    </location>
</feature>
<dbReference type="EMBL" id="MU167334">
    <property type="protein sequence ID" value="KAG0142907.1"/>
    <property type="molecule type" value="Genomic_DNA"/>
</dbReference>
<sequence length="104" mass="11150">IIDKLLSKLENVNITDSANPSASTSAQSKTSSQKKPAPQKSVNINIRTPVKAPTRAASEPLASLSKSKASVKPAPVQPSSATPPRRWPHQVFTSEYPKGFNKTK</sequence>
<gene>
    <name evidence="2" type="ORF">CROQUDRAFT_12555</name>
</gene>
<comment type="caution">
    <text evidence="2">The sequence shown here is derived from an EMBL/GenBank/DDBJ whole genome shotgun (WGS) entry which is preliminary data.</text>
</comment>
<evidence type="ECO:0000256" key="1">
    <source>
        <dbReference type="SAM" id="MobiDB-lite"/>
    </source>
</evidence>
<reference evidence="2" key="1">
    <citation type="submission" date="2013-11" db="EMBL/GenBank/DDBJ databases">
        <title>Genome sequence of the fusiform rust pathogen reveals effectors for host alternation and coevolution with pine.</title>
        <authorList>
            <consortium name="DOE Joint Genome Institute"/>
            <person name="Smith K."/>
            <person name="Pendleton A."/>
            <person name="Kubisiak T."/>
            <person name="Anderson C."/>
            <person name="Salamov A."/>
            <person name="Aerts A."/>
            <person name="Riley R."/>
            <person name="Clum A."/>
            <person name="Lindquist E."/>
            <person name="Ence D."/>
            <person name="Campbell M."/>
            <person name="Kronenberg Z."/>
            <person name="Feau N."/>
            <person name="Dhillon B."/>
            <person name="Hamelin R."/>
            <person name="Burleigh J."/>
            <person name="Smith J."/>
            <person name="Yandell M."/>
            <person name="Nelson C."/>
            <person name="Grigoriev I."/>
            <person name="Davis J."/>
        </authorList>
    </citation>
    <scope>NUCLEOTIDE SEQUENCE</scope>
    <source>
        <strain evidence="2">G11</strain>
    </source>
</reference>
<evidence type="ECO:0000313" key="2">
    <source>
        <dbReference type="EMBL" id="KAG0142907.1"/>
    </source>
</evidence>
<protein>
    <submittedName>
        <fullName evidence="2">Uncharacterized protein</fullName>
    </submittedName>
</protein>
<accession>A0A9P6NET2</accession>
<feature type="compositionally biased region" description="Low complexity" evidence="1">
    <location>
        <begin position="56"/>
        <end position="74"/>
    </location>
</feature>
<dbReference type="Proteomes" id="UP000886653">
    <property type="component" value="Unassembled WGS sequence"/>
</dbReference>
<feature type="compositionally biased region" description="Low complexity" evidence="1">
    <location>
        <begin position="20"/>
        <end position="41"/>
    </location>
</feature>